<organism evidence="6 7">
    <name type="scientific">Trapa natans</name>
    <name type="common">Water chestnut</name>
    <dbReference type="NCBI Taxonomy" id="22666"/>
    <lineage>
        <taxon>Eukaryota</taxon>
        <taxon>Viridiplantae</taxon>
        <taxon>Streptophyta</taxon>
        <taxon>Embryophyta</taxon>
        <taxon>Tracheophyta</taxon>
        <taxon>Spermatophyta</taxon>
        <taxon>Magnoliopsida</taxon>
        <taxon>eudicotyledons</taxon>
        <taxon>Gunneridae</taxon>
        <taxon>Pentapetalae</taxon>
        <taxon>rosids</taxon>
        <taxon>malvids</taxon>
        <taxon>Myrtales</taxon>
        <taxon>Lythraceae</taxon>
        <taxon>Trapa</taxon>
    </lineage>
</organism>
<feature type="compositionally biased region" description="Basic and acidic residues" evidence="4">
    <location>
        <begin position="193"/>
        <end position="218"/>
    </location>
</feature>
<dbReference type="SMART" id="SM00015">
    <property type="entry name" value="IQ"/>
    <property type="match status" value="2"/>
</dbReference>
<feature type="region of interest" description="Disordered" evidence="4">
    <location>
        <begin position="190"/>
        <end position="218"/>
    </location>
</feature>
<feature type="region of interest" description="Disordered" evidence="4">
    <location>
        <begin position="231"/>
        <end position="254"/>
    </location>
</feature>
<protein>
    <recommendedName>
        <fullName evidence="5">DUF4005 domain-containing protein</fullName>
    </recommendedName>
</protein>
<feature type="compositionally biased region" description="Polar residues" evidence="4">
    <location>
        <begin position="240"/>
        <end position="253"/>
    </location>
</feature>
<dbReference type="EMBL" id="JAXQNO010000020">
    <property type="protein sequence ID" value="KAK4772031.1"/>
    <property type="molecule type" value="Genomic_DNA"/>
</dbReference>
<evidence type="ECO:0000259" key="5">
    <source>
        <dbReference type="Pfam" id="PF13178"/>
    </source>
</evidence>
<evidence type="ECO:0000256" key="2">
    <source>
        <dbReference type="ARBA" id="ARBA00024341"/>
    </source>
</evidence>
<dbReference type="AlphaFoldDB" id="A0AAN7KRU6"/>
<comment type="subunit">
    <text evidence="3">Binds to multiple calmodulin (CaM) in the presence of Ca(2+) and CaM-like proteins.</text>
</comment>
<evidence type="ECO:0000313" key="6">
    <source>
        <dbReference type="EMBL" id="KAK4772031.1"/>
    </source>
</evidence>
<sequence>MERATRWLRGFLGMKKDRDSAAVATPRSSDKREKKRWSFSKPSKENGGHPPLHDVPARRSGGSEPQRLSVDKDKQQQQSRRANAIAVAAATAAAADAAVAAAEAAMAVARLTAGQGRGNLSGIDKEIIFAAMKIQCVFRGFLARKALRALRGIVRVQALVRGHLVRKRAAMTLRRMQSLVRAQGTVRSQRARLSVDKENRPAMENRPRKSTERCHEDPKVVEVDTIKPRCRSRRFGGSPLSESQQTPYSTPEPVQQPDLRWCLVGNDYECRFDGSDDAVSPQPHSGLLLTPARSRWAPPTRVAIRKGLGGGEGLFHPYSSRGGVPSYMSNTKSSRAKARSVSAPRQRAEEGARKRLTLSEIMESRKSVSAVKMDRSFSQLEEIFE</sequence>
<evidence type="ECO:0000256" key="1">
    <source>
        <dbReference type="ARBA" id="ARBA00022860"/>
    </source>
</evidence>
<keyword evidence="1" id="KW-0112">Calmodulin-binding</keyword>
<dbReference type="PROSITE" id="PS50096">
    <property type="entry name" value="IQ"/>
    <property type="match status" value="2"/>
</dbReference>
<dbReference type="GO" id="GO:0005516">
    <property type="term" value="F:calmodulin binding"/>
    <property type="evidence" value="ECO:0007669"/>
    <property type="project" value="UniProtKB-KW"/>
</dbReference>
<evidence type="ECO:0000256" key="3">
    <source>
        <dbReference type="ARBA" id="ARBA00024378"/>
    </source>
</evidence>
<dbReference type="Gene3D" id="1.20.5.190">
    <property type="match status" value="1"/>
</dbReference>
<comment type="caution">
    <text evidence="6">The sequence shown here is derived from an EMBL/GenBank/DDBJ whole genome shotgun (WGS) entry which is preliminary data.</text>
</comment>
<evidence type="ECO:0000256" key="4">
    <source>
        <dbReference type="SAM" id="MobiDB-lite"/>
    </source>
</evidence>
<name>A0AAN7KRU6_TRANT</name>
<feature type="region of interest" description="Disordered" evidence="4">
    <location>
        <begin position="16"/>
        <end position="81"/>
    </location>
</feature>
<dbReference type="PANTHER" id="PTHR32295:SF287">
    <property type="entry name" value="PROTEIN IQ-DOMAIN 26"/>
    <property type="match status" value="1"/>
</dbReference>
<evidence type="ECO:0000313" key="7">
    <source>
        <dbReference type="Proteomes" id="UP001346149"/>
    </source>
</evidence>
<gene>
    <name evidence="6" type="ORF">SAY86_013806</name>
</gene>
<reference evidence="6 7" key="1">
    <citation type="journal article" date="2023" name="Hortic Res">
        <title>Pangenome of water caltrop reveals structural variations and asymmetric subgenome divergence after allopolyploidization.</title>
        <authorList>
            <person name="Zhang X."/>
            <person name="Chen Y."/>
            <person name="Wang L."/>
            <person name="Yuan Y."/>
            <person name="Fang M."/>
            <person name="Shi L."/>
            <person name="Lu R."/>
            <person name="Comes H.P."/>
            <person name="Ma Y."/>
            <person name="Chen Y."/>
            <person name="Huang G."/>
            <person name="Zhou Y."/>
            <person name="Zheng Z."/>
            <person name="Qiu Y."/>
        </authorList>
    </citation>
    <scope>NUCLEOTIDE SEQUENCE [LARGE SCALE GENOMIC DNA]</scope>
    <source>
        <strain evidence="6">F231</strain>
    </source>
</reference>
<feature type="domain" description="DUF4005" evidence="5">
    <location>
        <begin position="318"/>
        <end position="371"/>
    </location>
</feature>
<accession>A0AAN7KRU6</accession>
<dbReference type="InterPro" id="IPR000048">
    <property type="entry name" value="IQ_motif_EF-hand-BS"/>
</dbReference>
<dbReference type="Pfam" id="PF13178">
    <property type="entry name" value="DUF4005"/>
    <property type="match status" value="1"/>
</dbReference>
<feature type="compositionally biased region" description="Basic and acidic residues" evidence="4">
    <location>
        <begin position="42"/>
        <end position="57"/>
    </location>
</feature>
<dbReference type="PANTHER" id="PTHR32295">
    <property type="entry name" value="IQ-DOMAIN 5-RELATED"/>
    <property type="match status" value="1"/>
</dbReference>
<feature type="region of interest" description="Disordered" evidence="4">
    <location>
        <begin position="328"/>
        <end position="352"/>
    </location>
</feature>
<proteinExistence type="inferred from homology"/>
<keyword evidence="7" id="KW-1185">Reference proteome</keyword>
<dbReference type="Pfam" id="PF00612">
    <property type="entry name" value="IQ"/>
    <property type="match status" value="2"/>
</dbReference>
<dbReference type="CDD" id="cd23767">
    <property type="entry name" value="IQCD"/>
    <property type="match status" value="1"/>
</dbReference>
<comment type="similarity">
    <text evidence="2">Belongs to the IQD family.</text>
</comment>
<dbReference type="InterPro" id="IPR025064">
    <property type="entry name" value="DUF4005"/>
</dbReference>
<dbReference type="Proteomes" id="UP001346149">
    <property type="component" value="Unassembled WGS sequence"/>
</dbReference>